<evidence type="ECO:0000256" key="9">
    <source>
        <dbReference type="ARBA" id="ARBA00022676"/>
    </source>
</evidence>
<evidence type="ECO:0000256" key="3">
    <source>
        <dbReference type="ARBA" id="ARBA00004496"/>
    </source>
</evidence>
<comment type="subcellular location">
    <subcellularLocation>
        <location evidence="3">Cytoplasm</location>
    </subcellularLocation>
</comment>
<evidence type="ECO:0000259" key="12">
    <source>
        <dbReference type="Pfam" id="PF00156"/>
    </source>
</evidence>
<dbReference type="PANTHER" id="PTHR32315">
    <property type="entry name" value="ADENINE PHOSPHORIBOSYLTRANSFERASE"/>
    <property type="match status" value="1"/>
</dbReference>
<evidence type="ECO:0000256" key="10">
    <source>
        <dbReference type="ARBA" id="ARBA00022679"/>
    </source>
</evidence>
<comment type="pathway">
    <text evidence="4">Purine metabolism; AMP biosynthesis via salvage pathway; AMP from adenine: step 1/1.</text>
</comment>
<evidence type="ECO:0000256" key="2">
    <source>
        <dbReference type="ARBA" id="ARBA00003968"/>
    </source>
</evidence>
<sequence length="165" mass="18012">MSRDDKRIQAVKELIENLFPVLRNAEVFKGLIDVLVEDIRSRCPGVEVIVGLDSRGFLFGPMVAVALGVAFVPVRKKGKLPGETFAVEYTLEYGTDRCEVQKNSIQAGQKVVIVDDLLATGGTMDAACRLMEAAGAEVLSCLVIIEIPVLKGRDKIKYPIISYIS</sequence>
<dbReference type="CDD" id="cd06223">
    <property type="entry name" value="PRTases_typeI"/>
    <property type="match status" value="1"/>
</dbReference>
<comment type="function">
    <text evidence="2">Catalyzes a salvage reaction resulting in the formation of AMP, that is energically less costly than de novo synthesis.</text>
</comment>
<dbReference type="EMBL" id="CP111019">
    <property type="protein sequence ID" value="WAR13043.1"/>
    <property type="molecule type" value="Genomic_DNA"/>
</dbReference>
<evidence type="ECO:0000313" key="14">
    <source>
        <dbReference type="Proteomes" id="UP001164746"/>
    </source>
</evidence>
<dbReference type="Pfam" id="PF00156">
    <property type="entry name" value="Pribosyltran"/>
    <property type="match status" value="1"/>
</dbReference>
<dbReference type="SUPFAM" id="SSF53271">
    <property type="entry name" value="PRTase-like"/>
    <property type="match status" value="1"/>
</dbReference>
<dbReference type="EC" id="2.4.2.7" evidence="6"/>
<organism evidence="13 14">
    <name type="scientific">Mya arenaria</name>
    <name type="common">Soft-shell clam</name>
    <dbReference type="NCBI Taxonomy" id="6604"/>
    <lineage>
        <taxon>Eukaryota</taxon>
        <taxon>Metazoa</taxon>
        <taxon>Spiralia</taxon>
        <taxon>Lophotrochozoa</taxon>
        <taxon>Mollusca</taxon>
        <taxon>Bivalvia</taxon>
        <taxon>Autobranchia</taxon>
        <taxon>Heteroconchia</taxon>
        <taxon>Euheterodonta</taxon>
        <taxon>Imparidentia</taxon>
        <taxon>Neoheterodontei</taxon>
        <taxon>Myida</taxon>
        <taxon>Myoidea</taxon>
        <taxon>Myidae</taxon>
        <taxon>Mya</taxon>
    </lineage>
</organism>
<dbReference type="InterPro" id="IPR005764">
    <property type="entry name" value="Ade_phspho_trans"/>
</dbReference>
<comment type="catalytic activity">
    <reaction evidence="1">
        <text>AMP + diphosphate = 5-phospho-alpha-D-ribose 1-diphosphate + adenine</text>
        <dbReference type="Rhea" id="RHEA:16609"/>
        <dbReference type="ChEBI" id="CHEBI:16708"/>
        <dbReference type="ChEBI" id="CHEBI:33019"/>
        <dbReference type="ChEBI" id="CHEBI:58017"/>
        <dbReference type="ChEBI" id="CHEBI:456215"/>
        <dbReference type="EC" id="2.4.2.7"/>
    </reaction>
</comment>
<evidence type="ECO:0000256" key="8">
    <source>
        <dbReference type="ARBA" id="ARBA00022490"/>
    </source>
</evidence>
<dbReference type="NCBIfam" id="NF002636">
    <property type="entry name" value="PRK02304.1-5"/>
    <property type="match status" value="1"/>
</dbReference>
<evidence type="ECO:0000256" key="7">
    <source>
        <dbReference type="ARBA" id="ARBA00017366"/>
    </source>
</evidence>
<name>A0ABY7EWZ1_MYAAR</name>
<evidence type="ECO:0000256" key="11">
    <source>
        <dbReference type="ARBA" id="ARBA00022726"/>
    </source>
</evidence>
<accession>A0ABY7EWZ1</accession>
<evidence type="ECO:0000313" key="13">
    <source>
        <dbReference type="EMBL" id="WAR13043.1"/>
    </source>
</evidence>
<keyword evidence="8" id="KW-0963">Cytoplasm</keyword>
<evidence type="ECO:0000256" key="4">
    <source>
        <dbReference type="ARBA" id="ARBA00004659"/>
    </source>
</evidence>
<proteinExistence type="inferred from homology"/>
<dbReference type="Proteomes" id="UP001164746">
    <property type="component" value="Chromosome 8"/>
</dbReference>
<dbReference type="PANTHER" id="PTHR32315:SF3">
    <property type="entry name" value="ADENINE PHOSPHORIBOSYLTRANSFERASE"/>
    <property type="match status" value="1"/>
</dbReference>
<keyword evidence="10" id="KW-0808">Transferase</keyword>
<keyword evidence="14" id="KW-1185">Reference proteome</keyword>
<reference evidence="13" key="1">
    <citation type="submission" date="2022-11" db="EMBL/GenBank/DDBJ databases">
        <title>Centuries of genome instability and evolution in soft-shell clam transmissible cancer (bioRxiv).</title>
        <authorList>
            <person name="Hart S.F.M."/>
            <person name="Yonemitsu M.A."/>
            <person name="Giersch R.M."/>
            <person name="Beal B.F."/>
            <person name="Arriagada G."/>
            <person name="Davis B.W."/>
            <person name="Ostrander E.A."/>
            <person name="Goff S.P."/>
            <person name="Metzger M.J."/>
        </authorList>
    </citation>
    <scope>NUCLEOTIDE SEQUENCE</scope>
    <source>
        <strain evidence="13">MELC-2E11</strain>
        <tissue evidence="13">Siphon/mantle</tissue>
    </source>
</reference>
<dbReference type="InterPro" id="IPR000836">
    <property type="entry name" value="PRTase_dom"/>
</dbReference>
<keyword evidence="9" id="KW-0328">Glycosyltransferase</keyword>
<comment type="similarity">
    <text evidence="5">Belongs to the purine/pyrimidine phosphoribosyltransferase family.</text>
</comment>
<dbReference type="Gene3D" id="3.40.50.2020">
    <property type="match status" value="1"/>
</dbReference>
<dbReference type="HAMAP" id="MF_00004">
    <property type="entry name" value="Aden_phosphoribosyltr"/>
    <property type="match status" value="1"/>
</dbReference>
<dbReference type="InterPro" id="IPR029057">
    <property type="entry name" value="PRTase-like"/>
</dbReference>
<dbReference type="InterPro" id="IPR050054">
    <property type="entry name" value="UPRTase/APRTase"/>
</dbReference>
<evidence type="ECO:0000256" key="5">
    <source>
        <dbReference type="ARBA" id="ARBA00008391"/>
    </source>
</evidence>
<evidence type="ECO:0000256" key="1">
    <source>
        <dbReference type="ARBA" id="ARBA00000868"/>
    </source>
</evidence>
<keyword evidence="11" id="KW-0660">Purine salvage</keyword>
<feature type="domain" description="Phosphoribosyltransferase" evidence="12">
    <location>
        <begin position="48"/>
        <end position="153"/>
    </location>
</feature>
<protein>
    <recommendedName>
        <fullName evidence="7">Adenine phosphoribosyltransferase</fullName>
        <ecNumber evidence="6">2.4.2.7</ecNumber>
    </recommendedName>
</protein>
<gene>
    <name evidence="13" type="ORF">MAR_027223</name>
</gene>
<evidence type="ECO:0000256" key="6">
    <source>
        <dbReference type="ARBA" id="ARBA00011893"/>
    </source>
</evidence>